<comment type="caution">
    <text evidence="3">The sequence shown here is derived from an EMBL/GenBank/DDBJ whole genome shotgun (WGS) entry which is preliminary data.</text>
</comment>
<reference evidence="3 4" key="1">
    <citation type="submission" date="2019-12" db="EMBL/GenBank/DDBJ databases">
        <title>Endophytic bacteria associated with Panax ginseng seedlings.</title>
        <authorList>
            <person name="Park J.M."/>
            <person name="Shin R."/>
            <person name="Jo S.H."/>
        </authorList>
    </citation>
    <scope>NUCLEOTIDE SEQUENCE [LARGE SCALE GENOMIC DNA]</scope>
    <source>
        <strain evidence="3 4">PgKB32</strain>
    </source>
</reference>
<dbReference type="Pfam" id="PF01584">
    <property type="entry name" value="CheW"/>
    <property type="match status" value="1"/>
</dbReference>
<dbReference type="PANTHER" id="PTHR22617:SF23">
    <property type="entry name" value="CHEMOTAXIS PROTEIN CHEW"/>
    <property type="match status" value="1"/>
</dbReference>
<keyword evidence="1" id="KW-1133">Transmembrane helix</keyword>
<dbReference type="RefSeq" id="WP_154905259.1">
    <property type="nucleotide sequence ID" value="NZ_JAAAXX010000001.1"/>
</dbReference>
<proteinExistence type="predicted"/>
<organism evidence="3 4">
    <name type="scientific">Pseudomonas frederiksbergensis</name>
    <dbReference type="NCBI Taxonomy" id="104087"/>
    <lineage>
        <taxon>Bacteria</taxon>
        <taxon>Pseudomonadati</taxon>
        <taxon>Pseudomonadota</taxon>
        <taxon>Gammaproteobacteria</taxon>
        <taxon>Pseudomonadales</taxon>
        <taxon>Pseudomonadaceae</taxon>
        <taxon>Pseudomonas</taxon>
    </lineage>
</organism>
<dbReference type="InterPro" id="IPR002545">
    <property type="entry name" value="CheW-lke_dom"/>
</dbReference>
<dbReference type="GO" id="GO:0006935">
    <property type="term" value="P:chemotaxis"/>
    <property type="evidence" value="ECO:0007669"/>
    <property type="project" value="InterPro"/>
</dbReference>
<evidence type="ECO:0000313" key="3">
    <source>
        <dbReference type="EMBL" id="KAF2394837.1"/>
    </source>
</evidence>
<dbReference type="PANTHER" id="PTHR22617">
    <property type="entry name" value="CHEMOTAXIS SENSOR HISTIDINE KINASE-RELATED"/>
    <property type="match status" value="1"/>
</dbReference>
<dbReference type="Proteomes" id="UP000475265">
    <property type="component" value="Unassembled WGS sequence"/>
</dbReference>
<feature type="transmembrane region" description="Helical" evidence="1">
    <location>
        <begin position="6"/>
        <end position="27"/>
    </location>
</feature>
<sequence length="286" mass="31576">MSHLSFWLWLTVAFCIVMLVALGIFYWGNLSINAEPNAPIEPIVEVEPNELERIKQSALGQLEYISAVLHRSTSNALKADRTVGLEAPIITRDNQFDTLAEKMHQLIEVTSHLLEKRQILASTAIDRLLTSNDTTPNGHYLFFTLNREPFAVSVLSVDSIVEATQLIIKPSISPKLRQAIRVRNSLVPVIDLGAHLSGRPINVGLSTRIVILEVSSGDRMQMIGVMVDAVGKVLEIPRVEVEPPAPSDSKIHNDFSAGTISVNNRTVTLLDIGRGLLTNEFLVMRS</sequence>
<evidence type="ECO:0000256" key="1">
    <source>
        <dbReference type="SAM" id="Phobius"/>
    </source>
</evidence>
<name>A0A6L5C5U9_9PSED</name>
<dbReference type="InterPro" id="IPR036061">
    <property type="entry name" value="CheW-like_dom_sf"/>
</dbReference>
<dbReference type="PROSITE" id="PS50851">
    <property type="entry name" value="CHEW"/>
    <property type="match status" value="1"/>
</dbReference>
<keyword evidence="1" id="KW-0472">Membrane</keyword>
<protein>
    <submittedName>
        <fullName evidence="3">Chemotaxis protein CheW</fullName>
    </submittedName>
</protein>
<dbReference type="GO" id="GO:0007165">
    <property type="term" value="P:signal transduction"/>
    <property type="evidence" value="ECO:0007669"/>
    <property type="project" value="InterPro"/>
</dbReference>
<dbReference type="SUPFAM" id="SSF50341">
    <property type="entry name" value="CheW-like"/>
    <property type="match status" value="1"/>
</dbReference>
<dbReference type="Gene3D" id="2.30.30.40">
    <property type="entry name" value="SH3 Domains"/>
    <property type="match status" value="1"/>
</dbReference>
<dbReference type="SMART" id="SM00260">
    <property type="entry name" value="CheW"/>
    <property type="match status" value="1"/>
</dbReference>
<keyword evidence="1" id="KW-0812">Transmembrane</keyword>
<evidence type="ECO:0000313" key="4">
    <source>
        <dbReference type="Proteomes" id="UP000475265"/>
    </source>
</evidence>
<dbReference type="Gene3D" id="2.40.50.180">
    <property type="entry name" value="CheA-289, Domain 4"/>
    <property type="match status" value="1"/>
</dbReference>
<dbReference type="EMBL" id="JAAAXX010000001">
    <property type="protein sequence ID" value="KAF2394837.1"/>
    <property type="molecule type" value="Genomic_DNA"/>
</dbReference>
<dbReference type="InterPro" id="IPR039315">
    <property type="entry name" value="CheW"/>
</dbReference>
<feature type="domain" description="CheW-like" evidence="2">
    <location>
        <begin position="137"/>
        <end position="281"/>
    </location>
</feature>
<gene>
    <name evidence="3" type="ORF">FX983_02819</name>
</gene>
<dbReference type="GO" id="GO:0005829">
    <property type="term" value="C:cytosol"/>
    <property type="evidence" value="ECO:0007669"/>
    <property type="project" value="TreeGrafter"/>
</dbReference>
<accession>A0A6L5C5U9</accession>
<dbReference type="AlphaFoldDB" id="A0A6L5C5U9"/>
<evidence type="ECO:0000259" key="2">
    <source>
        <dbReference type="PROSITE" id="PS50851"/>
    </source>
</evidence>